<dbReference type="EMBL" id="VCQU01000001">
    <property type="protein sequence ID" value="NMN93434.1"/>
    <property type="molecule type" value="Genomic_DNA"/>
</dbReference>
<keyword evidence="2" id="KW-1185">Reference proteome</keyword>
<reference evidence="1 2" key="1">
    <citation type="submission" date="2019-05" db="EMBL/GenBank/DDBJ databases">
        <authorList>
            <person name="Lee S.D."/>
        </authorList>
    </citation>
    <scope>NUCLEOTIDE SEQUENCE [LARGE SCALE GENOMIC DNA]</scope>
    <source>
        <strain evidence="1 2">YC2-7</strain>
    </source>
</reference>
<protein>
    <submittedName>
        <fullName evidence="1">Uncharacterized protein</fullName>
    </submittedName>
</protein>
<comment type="caution">
    <text evidence="1">The sequence shown here is derived from an EMBL/GenBank/DDBJ whole genome shotgun (WGS) entry which is preliminary data.</text>
</comment>
<gene>
    <name evidence="1" type="ORF">FGL95_00095</name>
</gene>
<organism evidence="1 2">
    <name type="scientific">Antrihabitans stalactiti</name>
    <dbReference type="NCBI Taxonomy" id="2584121"/>
    <lineage>
        <taxon>Bacteria</taxon>
        <taxon>Bacillati</taxon>
        <taxon>Actinomycetota</taxon>
        <taxon>Actinomycetes</taxon>
        <taxon>Mycobacteriales</taxon>
        <taxon>Nocardiaceae</taxon>
        <taxon>Antrihabitans</taxon>
    </lineage>
</organism>
<name>A0A848K811_9NOCA</name>
<sequence length="114" mass="12349">MSSSQGSVFIVGDDGLDQAAFIAGIRRMIVGNARLDSVVSAAVIRHIDFLLASSGVRNDDKRIDERAAQIEGGMRNVLDLGNSFATPNTGQFKKLIASARPEPAPEPERKRRKK</sequence>
<dbReference type="RefSeq" id="WP_169584154.1">
    <property type="nucleotide sequence ID" value="NZ_VCQU01000001.1"/>
</dbReference>
<accession>A0A848K811</accession>
<dbReference type="AlphaFoldDB" id="A0A848K811"/>
<evidence type="ECO:0000313" key="1">
    <source>
        <dbReference type="EMBL" id="NMN93434.1"/>
    </source>
</evidence>
<reference evidence="1 2" key="2">
    <citation type="submission" date="2020-06" db="EMBL/GenBank/DDBJ databases">
        <title>Antribacter stalactiti gen. nov., sp. nov., a new member of the family Nacardiaceae isolated from a cave.</title>
        <authorList>
            <person name="Kim I.S."/>
        </authorList>
    </citation>
    <scope>NUCLEOTIDE SEQUENCE [LARGE SCALE GENOMIC DNA]</scope>
    <source>
        <strain evidence="1 2">YC2-7</strain>
    </source>
</reference>
<proteinExistence type="predicted"/>
<evidence type="ECO:0000313" key="2">
    <source>
        <dbReference type="Proteomes" id="UP000535543"/>
    </source>
</evidence>
<dbReference type="Proteomes" id="UP000535543">
    <property type="component" value="Unassembled WGS sequence"/>
</dbReference>